<evidence type="ECO:0000313" key="1">
    <source>
        <dbReference type="EMBL" id="ABU82298.1"/>
    </source>
</evidence>
<keyword evidence="2" id="KW-1185">Reference proteome</keyword>
<dbReference type="RefSeq" id="WP_012123262.1">
    <property type="nucleotide sequence ID" value="NC_009776.1"/>
</dbReference>
<protein>
    <recommendedName>
        <fullName evidence="3">Thioredoxin-like fold domain-containing protein</fullName>
    </recommendedName>
</protein>
<reference evidence="1 2" key="1">
    <citation type="journal article" date="2008" name="Genome Biol.">
        <title>A genomic analysis of the archaeal system Ignicoccus hospitalis-Nanoarchaeum equitans.</title>
        <authorList>
            <person name="Podar M."/>
            <person name="Anderson I."/>
            <person name="Makarova K.S."/>
            <person name="Elkins J.G."/>
            <person name="Ivanova N."/>
            <person name="Wall M.A."/>
            <person name="Lykidis A."/>
            <person name="Mavromatis K."/>
            <person name="Sun H."/>
            <person name="Hudson M.E."/>
            <person name="Chen W."/>
            <person name="Deciu C."/>
            <person name="Hutchison D."/>
            <person name="Eads J.R."/>
            <person name="Anderson A."/>
            <person name="Fernandes F."/>
            <person name="Szeto E."/>
            <person name="Lapidus A."/>
            <person name="Kyrpides N.C."/>
            <person name="Saier M.H.Jr."/>
            <person name="Richardson P.M."/>
            <person name="Rachel R."/>
            <person name="Huber H."/>
            <person name="Eisen J.A."/>
            <person name="Koonin E.V."/>
            <person name="Keller M."/>
            <person name="Stetter K.O."/>
        </authorList>
    </citation>
    <scope>NUCLEOTIDE SEQUENCE [LARGE SCALE GENOMIC DNA]</scope>
    <source>
        <strain evidence="2">KIN4/I / DSM 18386 / JCM 14125</strain>
    </source>
</reference>
<sequence>MARGKKERDKKRKLYVLVSALFAILMLVPAWLGRGGGGVAISKSDLEKYLFTPESDKYTIMLFLASPKECPVCPEVANNVTQAVELLKQSIVENKLNITVEFKVFTCEGFPQCKDKEALVNFQVYRVSQVPLLLLSYRGLLVPFDPTGLGPRALASLLAQWYQVMSHAWRPPKEGKYLLYLYDKSHQSPYLDSLLKHAEANNVTVVELGCEAYPNNCTDVRSLSTMLVLGVTPNDLPLAIVYEDGRAVAAAKVDRLEGVDRILQALRN</sequence>
<gene>
    <name evidence="1" type="ordered locus">Igni_1121</name>
</gene>
<dbReference type="STRING" id="453591.Igni_1121"/>
<dbReference type="KEGG" id="iho:Igni_1121"/>
<evidence type="ECO:0000313" key="2">
    <source>
        <dbReference type="Proteomes" id="UP000000262"/>
    </source>
</evidence>
<accession>A8ABJ6</accession>
<dbReference type="GeneID" id="5562935"/>
<organism evidence="1 2">
    <name type="scientific">Ignicoccus hospitalis (strain KIN4/I / DSM 18386 / JCM 14125)</name>
    <dbReference type="NCBI Taxonomy" id="453591"/>
    <lineage>
        <taxon>Archaea</taxon>
        <taxon>Thermoproteota</taxon>
        <taxon>Thermoprotei</taxon>
        <taxon>Desulfurococcales</taxon>
        <taxon>Desulfurococcaceae</taxon>
        <taxon>Ignicoccus</taxon>
    </lineage>
</organism>
<dbReference type="Proteomes" id="UP000000262">
    <property type="component" value="Chromosome"/>
</dbReference>
<dbReference type="EMBL" id="CP000816">
    <property type="protein sequence ID" value="ABU82298.1"/>
    <property type="molecule type" value="Genomic_DNA"/>
</dbReference>
<proteinExistence type="predicted"/>
<dbReference type="AlphaFoldDB" id="A8ABJ6"/>
<dbReference type="HOGENOM" id="CLU_1036690_0_0_2"/>
<name>A8ABJ6_IGNH4</name>
<evidence type="ECO:0008006" key="3">
    <source>
        <dbReference type="Google" id="ProtNLM"/>
    </source>
</evidence>
<dbReference type="OrthoDB" id="380375at2157"/>